<dbReference type="Gene3D" id="3.80.10.10">
    <property type="entry name" value="Ribonuclease Inhibitor"/>
    <property type="match status" value="1"/>
</dbReference>
<gene>
    <name evidence="8" type="ORF">BGZ99_006573</name>
</gene>
<evidence type="ECO:0000256" key="7">
    <source>
        <dbReference type="SAM" id="MobiDB-lite"/>
    </source>
</evidence>
<comment type="similarity">
    <text evidence="1 6">Belongs to the protein prenyltransferase subunit alpha family.</text>
</comment>
<dbReference type="PANTHER" id="PTHR11129:SF2">
    <property type="entry name" value="GERANYLGERANYL TRANSFERASE TYPE-2 SUBUNIT ALPHA"/>
    <property type="match status" value="1"/>
</dbReference>
<reference evidence="8" key="1">
    <citation type="journal article" date="2020" name="Fungal Divers.">
        <title>Resolving the Mortierellaceae phylogeny through synthesis of multi-gene phylogenetics and phylogenomics.</title>
        <authorList>
            <person name="Vandepol N."/>
            <person name="Liber J."/>
            <person name="Desiro A."/>
            <person name="Na H."/>
            <person name="Kennedy M."/>
            <person name="Barry K."/>
            <person name="Grigoriev I.V."/>
            <person name="Miller A.N."/>
            <person name="O'Donnell K."/>
            <person name="Stajich J.E."/>
            <person name="Bonito G."/>
        </authorList>
    </citation>
    <scope>NUCLEOTIDE SEQUENCE</scope>
    <source>
        <strain evidence="8">REB-010B</strain>
    </source>
</reference>
<dbReference type="GO" id="GO:0005968">
    <property type="term" value="C:Rab-protein geranylgeranyltransferase complex"/>
    <property type="evidence" value="ECO:0007669"/>
    <property type="project" value="TreeGrafter"/>
</dbReference>
<name>A0A9P6RBU2_9FUNG</name>
<dbReference type="EMBL" id="JAAAIP010000449">
    <property type="protein sequence ID" value="KAG0316961.1"/>
    <property type="molecule type" value="Genomic_DNA"/>
</dbReference>
<dbReference type="OrthoDB" id="1658at2759"/>
<dbReference type="GO" id="GO:0004663">
    <property type="term" value="F:Rab geranylgeranyltransferase activity"/>
    <property type="evidence" value="ECO:0007669"/>
    <property type="project" value="UniProtKB-UniRule"/>
</dbReference>
<comment type="caution">
    <text evidence="8">The sequence shown here is derived from an EMBL/GenBank/DDBJ whole genome shotgun (WGS) entry which is preliminary data.</text>
</comment>
<evidence type="ECO:0000313" key="8">
    <source>
        <dbReference type="EMBL" id="KAG0316961.1"/>
    </source>
</evidence>
<feature type="region of interest" description="Disordered" evidence="7">
    <location>
        <begin position="371"/>
        <end position="391"/>
    </location>
</feature>
<sequence length="685" mass="78057">MEGRHGQKKEQAESTEALKARQEREAVLVDSKKRDNDALRVTTSLLRKSPDYYTIWNVRRTILQEGFLEGADAETGDKIYSNELEFVQENLKLNPKSYFMWNHRRWCLEHMSNPRWDKELAMVSKFLELDARNCKRYIIRQLDLQDKVSSDKILERAQSEFDYTTTKISQNFSNYSAWHNRSTLLGKLADDMTEEERQATVDNEFDLVKNAIYTDPEDQSAWLYHLWLIGRESRSISILGSSVISFHPLEIVVAFDETVKFVNPPTVSTMVNHLPVPLAGEWKATGTDSTLGTIWIFQQAPGAEYGPTVELVVFEDDVCSFRLGARLHSAVCFELETVEKDLSKISGRLGRLVVGKNLMCDVTKRIGHVPDPDGTLDTQKENRKHTVTSLTTSDSLDDRTALLEREIAVVRELNEIEPDSKWPIQILSMLLSELRQTVRIHSTQAKLLDDECIELQEKLITIDPLRQERYEDRRTQLVFGRETLHLIKDGKRFPEVEFEEDLPPSLDLSMRGLTHIPISAYLVHLHTLNLDSNAITSTRFIRNLLNVRHVNLANNMIKRLEGLQHAPSLEILTLENNLIARWEDVVAGFVFWGEGKLGRTGGHVKVLLGNNPVVENEGGEYVLEKRWEDVGEVGLEIQWKSEELRLAEEALVAAEGVASTSESHMEAIRRVSTTVVEFDAGPGTA</sequence>
<comment type="function">
    <text evidence="6">Catalyzes the transfer of a geranyl-geranyl moiety from geranyl-geranyl pyrophosphate to cysteines occuring in specific C-terminal amino acid sequences.</text>
</comment>
<evidence type="ECO:0000256" key="1">
    <source>
        <dbReference type="ARBA" id="ARBA00006734"/>
    </source>
</evidence>
<proteinExistence type="inferred from homology"/>
<keyword evidence="4" id="KW-0677">Repeat</keyword>
<dbReference type="PANTHER" id="PTHR11129">
    <property type="entry name" value="PROTEIN FARNESYLTRANSFERASE ALPHA SUBUNIT/RAB GERANYLGERANYL TRANSFERASE ALPHA SUBUNIT"/>
    <property type="match status" value="1"/>
</dbReference>
<dbReference type="PROSITE" id="PS51147">
    <property type="entry name" value="PFTA"/>
    <property type="match status" value="4"/>
</dbReference>
<organism evidence="8 9">
    <name type="scientific">Dissophora globulifera</name>
    <dbReference type="NCBI Taxonomy" id="979702"/>
    <lineage>
        <taxon>Eukaryota</taxon>
        <taxon>Fungi</taxon>
        <taxon>Fungi incertae sedis</taxon>
        <taxon>Mucoromycota</taxon>
        <taxon>Mortierellomycotina</taxon>
        <taxon>Mortierellomycetes</taxon>
        <taxon>Mortierellales</taxon>
        <taxon>Mortierellaceae</taxon>
        <taxon>Dissophora</taxon>
    </lineage>
</organism>
<evidence type="ECO:0000256" key="3">
    <source>
        <dbReference type="ARBA" id="ARBA00022679"/>
    </source>
</evidence>
<dbReference type="InterPro" id="IPR002088">
    <property type="entry name" value="Prenyl_trans_a"/>
</dbReference>
<dbReference type="Pfam" id="PF01239">
    <property type="entry name" value="PPTA"/>
    <property type="match status" value="4"/>
</dbReference>
<dbReference type="Gene3D" id="1.25.40.120">
    <property type="entry name" value="Protein prenylyltransferase"/>
    <property type="match status" value="2"/>
</dbReference>
<dbReference type="GO" id="GO:0097354">
    <property type="term" value="P:prenylation"/>
    <property type="evidence" value="ECO:0007669"/>
    <property type="project" value="UniProtKB-UniRule"/>
</dbReference>
<keyword evidence="2 6" id="KW-0637">Prenyltransferase</keyword>
<dbReference type="InterPro" id="IPR032675">
    <property type="entry name" value="LRR_dom_sf"/>
</dbReference>
<dbReference type="EC" id="2.5.1.60" evidence="6"/>
<keyword evidence="9" id="KW-1185">Reference proteome</keyword>
<accession>A0A9P6RBU2</accession>
<evidence type="ECO:0000256" key="2">
    <source>
        <dbReference type="ARBA" id="ARBA00022602"/>
    </source>
</evidence>
<dbReference type="SUPFAM" id="SSF52058">
    <property type="entry name" value="L domain-like"/>
    <property type="match status" value="1"/>
</dbReference>
<evidence type="ECO:0000256" key="4">
    <source>
        <dbReference type="ARBA" id="ARBA00022737"/>
    </source>
</evidence>
<keyword evidence="3 6" id="KW-0808">Transferase</keyword>
<evidence type="ECO:0000313" key="9">
    <source>
        <dbReference type="Proteomes" id="UP000738325"/>
    </source>
</evidence>
<protein>
    <recommendedName>
        <fullName evidence="6">Geranylgeranyl transferase type-2 subunit alpha</fullName>
        <ecNumber evidence="6">2.5.1.60</ecNumber>
    </recommendedName>
    <alternativeName>
        <fullName evidence="6">Geranylgeranyl transferase type II subunit alpha</fullName>
    </alternativeName>
</protein>
<comment type="catalytic activity">
    <reaction evidence="5 6">
        <text>geranylgeranyl diphosphate + L-cysteinyl-[protein] = S-geranylgeranyl-L-cysteinyl-[protein] + diphosphate</text>
        <dbReference type="Rhea" id="RHEA:21240"/>
        <dbReference type="Rhea" id="RHEA-COMP:10131"/>
        <dbReference type="Rhea" id="RHEA-COMP:11537"/>
        <dbReference type="ChEBI" id="CHEBI:29950"/>
        <dbReference type="ChEBI" id="CHEBI:33019"/>
        <dbReference type="ChEBI" id="CHEBI:57533"/>
        <dbReference type="ChEBI" id="CHEBI:86021"/>
        <dbReference type="EC" id="2.5.1.60"/>
    </reaction>
</comment>
<dbReference type="AlphaFoldDB" id="A0A9P6RBU2"/>
<dbReference type="PROSITE" id="PS51450">
    <property type="entry name" value="LRR"/>
    <property type="match status" value="2"/>
</dbReference>
<dbReference type="InterPro" id="IPR001611">
    <property type="entry name" value="Leu-rich_rpt"/>
</dbReference>
<feature type="region of interest" description="Disordered" evidence="7">
    <location>
        <begin position="1"/>
        <end position="26"/>
    </location>
</feature>
<dbReference type="Proteomes" id="UP000738325">
    <property type="component" value="Unassembled WGS sequence"/>
</dbReference>
<evidence type="ECO:0000256" key="5">
    <source>
        <dbReference type="ARBA" id="ARBA00047658"/>
    </source>
</evidence>
<dbReference type="SUPFAM" id="SSF48439">
    <property type="entry name" value="Protein prenylyltransferase"/>
    <property type="match status" value="1"/>
</dbReference>
<evidence type="ECO:0000256" key="6">
    <source>
        <dbReference type="RuleBase" id="RU367120"/>
    </source>
</evidence>